<dbReference type="Gene3D" id="2.60.120.290">
    <property type="entry name" value="Spermadhesin, CUB domain"/>
    <property type="match status" value="1"/>
</dbReference>
<protein>
    <submittedName>
        <fullName evidence="5">Ovochymase-1</fullName>
    </submittedName>
</protein>
<reference evidence="5 6" key="1">
    <citation type="submission" date="2024-11" db="EMBL/GenBank/DDBJ databases">
        <title>Adaptive evolution of stress response genes in parasites aligns with host niche diversity.</title>
        <authorList>
            <person name="Hahn C."/>
            <person name="Resl P."/>
        </authorList>
    </citation>
    <scope>NUCLEOTIDE SEQUENCE [LARGE SCALE GENOMIC DNA]</scope>
    <source>
        <strain evidence="5">EGGRZ-B1_66</strain>
        <tissue evidence="5">Body</tissue>
    </source>
</reference>
<keyword evidence="6" id="KW-1185">Reference proteome</keyword>
<dbReference type="AlphaFoldDB" id="A0ABD2PZZ9"/>
<dbReference type="Pfam" id="PF00431">
    <property type="entry name" value="CUB"/>
    <property type="match status" value="1"/>
</dbReference>
<proteinExistence type="predicted"/>
<name>A0ABD2PZZ9_9PLAT</name>
<gene>
    <name evidence="5" type="primary">OVCH1</name>
    <name evidence="5" type="ORF">Ciccas_008990</name>
</gene>
<dbReference type="PROSITE" id="PS01180">
    <property type="entry name" value="CUB"/>
    <property type="match status" value="1"/>
</dbReference>
<dbReference type="EMBL" id="JBJKFK010001711">
    <property type="protein sequence ID" value="KAL3312417.1"/>
    <property type="molecule type" value="Genomic_DNA"/>
</dbReference>
<evidence type="ECO:0000259" key="4">
    <source>
        <dbReference type="PROSITE" id="PS01180"/>
    </source>
</evidence>
<dbReference type="InterPro" id="IPR035914">
    <property type="entry name" value="Sperma_CUB_dom_sf"/>
</dbReference>
<evidence type="ECO:0000256" key="3">
    <source>
        <dbReference type="PROSITE-ProRule" id="PRU00059"/>
    </source>
</evidence>
<dbReference type="InterPro" id="IPR000859">
    <property type="entry name" value="CUB_dom"/>
</dbReference>
<evidence type="ECO:0000256" key="1">
    <source>
        <dbReference type="ARBA" id="ARBA00022737"/>
    </source>
</evidence>
<dbReference type="CDD" id="cd00041">
    <property type="entry name" value="CUB"/>
    <property type="match status" value="1"/>
</dbReference>
<evidence type="ECO:0000256" key="2">
    <source>
        <dbReference type="ARBA" id="ARBA00023157"/>
    </source>
</evidence>
<keyword evidence="1" id="KW-0677">Repeat</keyword>
<feature type="domain" description="CUB" evidence="4">
    <location>
        <begin position="2"/>
        <end position="71"/>
    </location>
</feature>
<comment type="caution">
    <text evidence="5">The sequence shown here is derived from an EMBL/GenBank/DDBJ whole genome shotgun (WGS) entry which is preliminary data.</text>
</comment>
<dbReference type="PANTHER" id="PTHR24251">
    <property type="entry name" value="OVOCHYMASE-RELATED"/>
    <property type="match status" value="1"/>
</dbReference>
<evidence type="ECO:0000313" key="5">
    <source>
        <dbReference type="EMBL" id="KAL3312417.1"/>
    </source>
</evidence>
<evidence type="ECO:0000313" key="6">
    <source>
        <dbReference type="Proteomes" id="UP001626550"/>
    </source>
</evidence>
<comment type="caution">
    <text evidence="3">Lacks conserved residue(s) required for the propagation of feature annotation.</text>
</comment>
<organism evidence="5 6">
    <name type="scientific">Cichlidogyrus casuarinus</name>
    <dbReference type="NCBI Taxonomy" id="1844966"/>
    <lineage>
        <taxon>Eukaryota</taxon>
        <taxon>Metazoa</taxon>
        <taxon>Spiralia</taxon>
        <taxon>Lophotrochozoa</taxon>
        <taxon>Platyhelminthes</taxon>
        <taxon>Monogenea</taxon>
        <taxon>Monopisthocotylea</taxon>
        <taxon>Dactylogyridea</taxon>
        <taxon>Ancyrocephalidae</taxon>
        <taxon>Cichlidogyrus</taxon>
    </lineage>
</organism>
<dbReference type="SUPFAM" id="SSF49854">
    <property type="entry name" value="Spermadhesin, CUB domain"/>
    <property type="match status" value="1"/>
</dbReference>
<keyword evidence="2" id="KW-1015">Disulfide bond</keyword>
<dbReference type="Proteomes" id="UP001626550">
    <property type="component" value="Unassembled WGS sequence"/>
</dbReference>
<feature type="non-terminal residue" evidence="5">
    <location>
        <position position="1"/>
    </location>
</feature>
<sequence length="71" mass="8160">TCPETYDAATDTVNTPNYPSNYSQYADCTWTITSLDEEKSVTVTFTDFTLESEKFCEKDYVQLFDDNSMDL</sequence>
<accession>A0ABD2PZZ9</accession>
<feature type="non-terminal residue" evidence="5">
    <location>
        <position position="71"/>
    </location>
</feature>